<sequence length="63" mass="7463">MRIASKEESKSIHELKEKLYYAESASNAYKEIDFGLYETNLFYIEALKLQLHHLEKELEQGEL</sequence>
<reference evidence="1" key="2">
    <citation type="submission" date="2024-06" db="EMBL/GenBank/DDBJ databases">
        <authorList>
            <person name="Plum-Jensen L.E."/>
            <person name="Schramm A."/>
            <person name="Marshall I.P.G."/>
        </authorList>
    </citation>
    <scope>NUCLEOTIDE SEQUENCE</scope>
    <source>
        <strain evidence="1">Rat1</strain>
    </source>
</reference>
<evidence type="ECO:0000313" key="1">
    <source>
        <dbReference type="EMBL" id="XCN73074.1"/>
    </source>
</evidence>
<dbReference type="EMBL" id="CP159373">
    <property type="protein sequence ID" value="XCN73074.1"/>
    <property type="molecule type" value="Genomic_DNA"/>
</dbReference>
<dbReference type="KEGG" id="eaj:Q3M24_22830"/>
<proteinExistence type="predicted"/>
<name>A0AAU8LW16_9BACT</name>
<reference evidence="1" key="1">
    <citation type="journal article" date="2024" name="Syst. Appl. Microbiol.">
        <title>First single-strain enrichments of Electrothrix cable bacteria, description of E. aestuarii sp. nov. and E. rattekaaiensis sp. nov., and proposal of a cable bacteria taxonomy following the rules of the SeqCode.</title>
        <authorList>
            <person name="Plum-Jensen L.E."/>
            <person name="Schramm A."/>
            <person name="Marshall I.P.G."/>
        </authorList>
    </citation>
    <scope>NUCLEOTIDE SEQUENCE</scope>
    <source>
        <strain evidence="1">Rat1</strain>
    </source>
</reference>
<gene>
    <name evidence="1" type="ORF">Q3M24_22830</name>
</gene>
<dbReference type="AlphaFoldDB" id="A0AAU8LW16"/>
<accession>A0AAU8LW16</accession>
<protein>
    <submittedName>
        <fullName evidence="1">Uncharacterized protein</fullName>
    </submittedName>
</protein>
<organism evidence="1">
    <name type="scientific">Candidatus Electrothrix aestuarii</name>
    <dbReference type="NCBI Taxonomy" id="3062594"/>
    <lineage>
        <taxon>Bacteria</taxon>
        <taxon>Pseudomonadati</taxon>
        <taxon>Thermodesulfobacteriota</taxon>
        <taxon>Desulfobulbia</taxon>
        <taxon>Desulfobulbales</taxon>
        <taxon>Desulfobulbaceae</taxon>
        <taxon>Candidatus Electrothrix</taxon>
    </lineage>
</organism>